<protein>
    <recommendedName>
        <fullName evidence="4">SAF domain protein</fullName>
    </recommendedName>
</protein>
<organism evidence="2 3">
    <name type="scientific">Caldicellulosiruptor bescii</name>
    <name type="common">Anaerocellum thermophilum</name>
    <dbReference type="NCBI Taxonomy" id="31899"/>
    <lineage>
        <taxon>Bacteria</taxon>
        <taxon>Bacillati</taxon>
        <taxon>Bacillota</taxon>
        <taxon>Bacillota incertae sedis</taxon>
        <taxon>Caldicellulosiruptorales</taxon>
        <taxon>Caldicellulosiruptoraceae</taxon>
        <taxon>Caldicellulosiruptor</taxon>
    </lineage>
</organism>
<keyword evidence="3" id="KW-1185">Reference proteome</keyword>
<name>A0ABY1SA33_CALBS</name>
<feature type="transmembrane region" description="Helical" evidence="1">
    <location>
        <begin position="7"/>
        <end position="28"/>
    </location>
</feature>
<dbReference type="EMBL" id="FXXC01000001">
    <property type="protein sequence ID" value="SMR94617.1"/>
    <property type="molecule type" value="Genomic_DNA"/>
</dbReference>
<proteinExistence type="predicted"/>
<dbReference type="Proteomes" id="UP000196803">
    <property type="component" value="Unassembled WGS sequence"/>
</dbReference>
<sequence>MKKKTKIIALMFSLTMIVGISIIFVHYVKNAIKMKSYEKPFFTGAVTRIGLAIPLTFEYGVQKAKVIVVGKVINKYEKLEDIEAKPGTPEHAVLSKIMNKDSSLNYPVIIQIPRFYVTIEVEKFLKGKADKRLILEFTKLCDNNEDLFKMNPGERFVFMLEESDKPGIWWHRADDRFIFKVNDDNTVYPACWWYDEKSRKRFLNITIEQLAEEIKEAEKVKNPPMYEKLPPSASQTMYEELIRKQKMDNNTSN</sequence>
<gene>
    <name evidence="2" type="ORF">SAMN05216240_2180</name>
</gene>
<dbReference type="GeneID" id="31772272"/>
<evidence type="ECO:0000313" key="3">
    <source>
        <dbReference type="Proteomes" id="UP000196803"/>
    </source>
</evidence>
<accession>A0ABY1SA33</accession>
<keyword evidence="1" id="KW-1133">Transmembrane helix</keyword>
<evidence type="ECO:0000313" key="2">
    <source>
        <dbReference type="EMBL" id="SMR94617.1"/>
    </source>
</evidence>
<comment type="caution">
    <text evidence="2">The sequence shown here is derived from an EMBL/GenBank/DDBJ whole genome shotgun (WGS) entry which is preliminary data.</text>
</comment>
<evidence type="ECO:0008006" key="4">
    <source>
        <dbReference type="Google" id="ProtNLM"/>
    </source>
</evidence>
<keyword evidence="1" id="KW-0472">Membrane</keyword>
<evidence type="ECO:0000256" key="1">
    <source>
        <dbReference type="SAM" id="Phobius"/>
    </source>
</evidence>
<dbReference type="RefSeq" id="WP_015907446.1">
    <property type="nucleotide sequence ID" value="NZ_FUZJ01000001.1"/>
</dbReference>
<keyword evidence="1" id="KW-0812">Transmembrane</keyword>
<reference evidence="2 3" key="1">
    <citation type="submission" date="2017-05" db="EMBL/GenBank/DDBJ databases">
        <authorList>
            <person name="Varghese N."/>
            <person name="Submissions S."/>
        </authorList>
    </citation>
    <scope>NUCLEOTIDE SEQUENCE [LARGE SCALE GENOMIC DNA]</scope>
    <source>
        <strain evidence="2 3">MACB1020</strain>
    </source>
</reference>